<feature type="domain" description="Methyl-accepting transducer" evidence="8">
    <location>
        <begin position="143"/>
        <end position="379"/>
    </location>
</feature>
<protein>
    <submittedName>
        <fullName evidence="10">Methyl-accepting chemotaxis protein</fullName>
    </submittedName>
</protein>
<accession>A0A927MM96</accession>
<dbReference type="SUPFAM" id="SSF58104">
    <property type="entry name" value="Methyl-accepting chemotaxis protein (MCP) signaling domain"/>
    <property type="match status" value="1"/>
</dbReference>
<dbReference type="AlphaFoldDB" id="A0A927MM96"/>
<evidence type="ECO:0000256" key="1">
    <source>
        <dbReference type="ARBA" id="ARBA00004236"/>
    </source>
</evidence>
<evidence type="ECO:0000256" key="6">
    <source>
        <dbReference type="PROSITE-ProRule" id="PRU00284"/>
    </source>
</evidence>
<dbReference type="Gene3D" id="6.10.340.10">
    <property type="match status" value="1"/>
</dbReference>
<dbReference type="PROSITE" id="PS50111">
    <property type="entry name" value="CHEMOTAXIS_TRANSDUC_2"/>
    <property type="match status" value="1"/>
</dbReference>
<evidence type="ECO:0000256" key="5">
    <source>
        <dbReference type="ARBA" id="ARBA00029447"/>
    </source>
</evidence>
<dbReference type="PANTHER" id="PTHR32089">
    <property type="entry name" value="METHYL-ACCEPTING CHEMOTAXIS PROTEIN MCPB"/>
    <property type="match status" value="1"/>
</dbReference>
<dbReference type="RefSeq" id="WP_192599406.1">
    <property type="nucleotide sequence ID" value="NZ_JADBEL010000016.1"/>
</dbReference>
<feature type="domain" description="HAMP" evidence="9">
    <location>
        <begin position="71"/>
        <end position="124"/>
    </location>
</feature>
<keyword evidence="4 6" id="KW-0807">Transducer</keyword>
<name>A0A927MM96_9BACL</name>
<evidence type="ECO:0000256" key="2">
    <source>
        <dbReference type="ARBA" id="ARBA00022475"/>
    </source>
</evidence>
<evidence type="ECO:0000256" key="7">
    <source>
        <dbReference type="SAM" id="Phobius"/>
    </source>
</evidence>
<dbReference type="PROSITE" id="PS50885">
    <property type="entry name" value="HAMP"/>
    <property type="match status" value="1"/>
</dbReference>
<evidence type="ECO:0000256" key="3">
    <source>
        <dbReference type="ARBA" id="ARBA00023136"/>
    </source>
</evidence>
<dbReference type="EMBL" id="JADBEL010000016">
    <property type="protein sequence ID" value="MBE1555712.1"/>
    <property type="molecule type" value="Genomic_DNA"/>
</dbReference>
<comment type="caution">
    <text evidence="10">The sequence shown here is derived from an EMBL/GenBank/DDBJ whole genome shotgun (WGS) entry which is preliminary data.</text>
</comment>
<feature type="transmembrane region" description="Helical" evidence="7">
    <location>
        <begin position="15"/>
        <end position="36"/>
    </location>
</feature>
<keyword evidence="7" id="KW-0812">Transmembrane</keyword>
<dbReference type="SMART" id="SM00304">
    <property type="entry name" value="HAMP"/>
    <property type="match status" value="1"/>
</dbReference>
<dbReference type="Pfam" id="PF00672">
    <property type="entry name" value="HAMP"/>
    <property type="match status" value="1"/>
</dbReference>
<dbReference type="GO" id="GO:0005886">
    <property type="term" value="C:plasma membrane"/>
    <property type="evidence" value="ECO:0007669"/>
    <property type="project" value="UniProtKB-SubCell"/>
</dbReference>
<evidence type="ECO:0000313" key="11">
    <source>
        <dbReference type="Proteomes" id="UP000658225"/>
    </source>
</evidence>
<dbReference type="PANTHER" id="PTHR32089:SF112">
    <property type="entry name" value="LYSOZYME-LIKE PROTEIN-RELATED"/>
    <property type="match status" value="1"/>
</dbReference>
<feature type="transmembrane region" description="Helical" evidence="7">
    <location>
        <begin position="48"/>
        <end position="74"/>
    </location>
</feature>
<comment type="subcellular location">
    <subcellularLocation>
        <location evidence="1">Cell membrane</location>
    </subcellularLocation>
</comment>
<dbReference type="CDD" id="cd06225">
    <property type="entry name" value="HAMP"/>
    <property type="match status" value="1"/>
</dbReference>
<dbReference type="Gene3D" id="1.10.287.950">
    <property type="entry name" value="Methyl-accepting chemotaxis protein"/>
    <property type="match status" value="1"/>
</dbReference>
<dbReference type="Proteomes" id="UP000658225">
    <property type="component" value="Unassembled WGS sequence"/>
</dbReference>
<evidence type="ECO:0000259" key="9">
    <source>
        <dbReference type="PROSITE" id="PS50885"/>
    </source>
</evidence>
<proteinExistence type="inferred from homology"/>
<reference evidence="10" key="1">
    <citation type="submission" date="2020-10" db="EMBL/GenBank/DDBJ databases">
        <title>Genomic Encyclopedia of Type Strains, Phase IV (KMG-IV): sequencing the most valuable type-strain genomes for metagenomic binning, comparative biology and taxonomic classification.</title>
        <authorList>
            <person name="Goeker M."/>
        </authorList>
    </citation>
    <scope>NUCLEOTIDE SEQUENCE</scope>
    <source>
        <strain evidence="10">DSM 13886</strain>
    </source>
</reference>
<keyword evidence="7" id="KW-1133">Transmembrane helix</keyword>
<dbReference type="InterPro" id="IPR004089">
    <property type="entry name" value="MCPsignal_dom"/>
</dbReference>
<keyword evidence="3 7" id="KW-0472">Membrane</keyword>
<gene>
    <name evidence="10" type="ORF">H4683_002832</name>
</gene>
<keyword evidence="2" id="KW-1003">Cell membrane</keyword>
<evidence type="ECO:0000313" key="10">
    <source>
        <dbReference type="EMBL" id="MBE1555712.1"/>
    </source>
</evidence>
<evidence type="ECO:0000256" key="4">
    <source>
        <dbReference type="ARBA" id="ARBA00023224"/>
    </source>
</evidence>
<dbReference type="SMART" id="SM00283">
    <property type="entry name" value="MA"/>
    <property type="match status" value="1"/>
</dbReference>
<organism evidence="10 11">
    <name type="scientific">Sporosarcina limicola</name>
    <dbReference type="NCBI Taxonomy" id="34101"/>
    <lineage>
        <taxon>Bacteria</taxon>
        <taxon>Bacillati</taxon>
        <taxon>Bacillota</taxon>
        <taxon>Bacilli</taxon>
        <taxon>Bacillales</taxon>
        <taxon>Caryophanaceae</taxon>
        <taxon>Sporosarcina</taxon>
    </lineage>
</organism>
<sequence length="431" mass="46949">MIGNRTKKFGLQIKLVLFVTILAIVTYTTSAVIINILQPQFFPNFNPIWFAVITYTMGIFWSGVLAAVFGIILVRPLQNLEQAAIKVANGEIGADIELPNSSDEIRSVAEAFQHMVLNLRTIVGQIETNFEKTASTVDKLSAETGEASRQADAVASTIMQISSGAEESAISIQQTAEAIEDIRLLAVEVSKRSEDSSHRSEEMLGELVRTTEVFRTLVEGIRNMSMQSELSLGTIRQLDNNAQKIGEIVQFVGNIAAQTNLLALNASIEAARAGEHGKGFAIVAEEVRILADESARAVQGISGLVATIQKDVSKVVKEMEQQVKTAAVEAERANETSENVEAMASKVNDMAESVVEIKKFVEHQLTNIETTAQQSQEVAAIAEETSAGSEEVRAATEEQVQSIDQVDAMAVELKKQSEELYDVISQFDRTK</sequence>
<keyword evidence="11" id="KW-1185">Reference proteome</keyword>
<dbReference type="GO" id="GO:0007165">
    <property type="term" value="P:signal transduction"/>
    <property type="evidence" value="ECO:0007669"/>
    <property type="project" value="UniProtKB-KW"/>
</dbReference>
<dbReference type="Pfam" id="PF00015">
    <property type="entry name" value="MCPsignal"/>
    <property type="match status" value="1"/>
</dbReference>
<dbReference type="InterPro" id="IPR003660">
    <property type="entry name" value="HAMP_dom"/>
</dbReference>
<evidence type="ECO:0000259" key="8">
    <source>
        <dbReference type="PROSITE" id="PS50111"/>
    </source>
</evidence>
<comment type="similarity">
    <text evidence="5">Belongs to the methyl-accepting chemotaxis (MCP) protein family.</text>
</comment>